<feature type="compositionally biased region" description="Polar residues" evidence="1">
    <location>
        <begin position="208"/>
        <end position="234"/>
    </location>
</feature>
<feature type="region of interest" description="Disordered" evidence="1">
    <location>
        <begin position="196"/>
        <end position="234"/>
    </location>
</feature>
<name>A0AAD7ECS8_9AGAR</name>
<evidence type="ECO:0000313" key="3">
    <source>
        <dbReference type="Proteomes" id="UP001218218"/>
    </source>
</evidence>
<comment type="caution">
    <text evidence="2">The sequence shown here is derived from an EMBL/GenBank/DDBJ whole genome shotgun (WGS) entry which is preliminary data.</text>
</comment>
<feature type="compositionally biased region" description="Basic and acidic residues" evidence="1">
    <location>
        <begin position="196"/>
        <end position="206"/>
    </location>
</feature>
<gene>
    <name evidence="2" type="ORF">DFH08DRAFT_821853</name>
</gene>
<organism evidence="2 3">
    <name type="scientific">Mycena albidolilacea</name>
    <dbReference type="NCBI Taxonomy" id="1033008"/>
    <lineage>
        <taxon>Eukaryota</taxon>
        <taxon>Fungi</taxon>
        <taxon>Dikarya</taxon>
        <taxon>Basidiomycota</taxon>
        <taxon>Agaricomycotina</taxon>
        <taxon>Agaricomycetes</taxon>
        <taxon>Agaricomycetidae</taxon>
        <taxon>Agaricales</taxon>
        <taxon>Marasmiineae</taxon>
        <taxon>Mycenaceae</taxon>
        <taxon>Mycena</taxon>
    </lineage>
</organism>
<protein>
    <submittedName>
        <fullName evidence="2">Uncharacterized protein</fullName>
    </submittedName>
</protein>
<evidence type="ECO:0000313" key="2">
    <source>
        <dbReference type="EMBL" id="KAJ7312690.1"/>
    </source>
</evidence>
<evidence type="ECO:0000256" key="1">
    <source>
        <dbReference type="SAM" id="MobiDB-lite"/>
    </source>
</evidence>
<sequence length="234" mass="25337">MVALVHHENLSNVRKGCLESSVRSVLMQILAIQQELGEPLNLNRDLLGDLVTGRVILCLSDGPKALETMFAAIALSGSEMSVESGAVVQQMLGFNNAHAFYDSDFRSPTFRREGPSTLTPATPILVVLKRKGEAKIDGEKQAKRENTSKNGMKAETTVSQIIEMTYLSKANLSLMVQKWPAPSMTATGLIDLNCSRGREESTEGQRRAASSTAPHQSVGPSAEFNSPWRSTGSC</sequence>
<dbReference type="Proteomes" id="UP001218218">
    <property type="component" value="Unassembled WGS sequence"/>
</dbReference>
<keyword evidence="3" id="KW-1185">Reference proteome</keyword>
<dbReference type="AlphaFoldDB" id="A0AAD7ECS8"/>
<reference evidence="2" key="1">
    <citation type="submission" date="2023-03" db="EMBL/GenBank/DDBJ databases">
        <title>Massive genome expansion in bonnet fungi (Mycena s.s.) driven by repeated elements and novel gene families across ecological guilds.</title>
        <authorList>
            <consortium name="Lawrence Berkeley National Laboratory"/>
            <person name="Harder C.B."/>
            <person name="Miyauchi S."/>
            <person name="Viragh M."/>
            <person name="Kuo A."/>
            <person name="Thoen E."/>
            <person name="Andreopoulos B."/>
            <person name="Lu D."/>
            <person name="Skrede I."/>
            <person name="Drula E."/>
            <person name="Henrissat B."/>
            <person name="Morin E."/>
            <person name="Kohler A."/>
            <person name="Barry K."/>
            <person name="LaButti K."/>
            <person name="Morin E."/>
            <person name="Salamov A."/>
            <person name="Lipzen A."/>
            <person name="Mereny Z."/>
            <person name="Hegedus B."/>
            <person name="Baldrian P."/>
            <person name="Stursova M."/>
            <person name="Weitz H."/>
            <person name="Taylor A."/>
            <person name="Grigoriev I.V."/>
            <person name="Nagy L.G."/>
            <person name="Martin F."/>
            <person name="Kauserud H."/>
        </authorList>
    </citation>
    <scope>NUCLEOTIDE SEQUENCE</scope>
    <source>
        <strain evidence="2">CBHHK002</strain>
    </source>
</reference>
<accession>A0AAD7ECS8</accession>
<dbReference type="EMBL" id="JARIHO010000070">
    <property type="protein sequence ID" value="KAJ7312690.1"/>
    <property type="molecule type" value="Genomic_DNA"/>
</dbReference>
<proteinExistence type="predicted"/>